<dbReference type="SUPFAM" id="SSF142019">
    <property type="entry name" value="Nqo1 FMN-binding domain-like"/>
    <property type="match status" value="1"/>
</dbReference>
<dbReference type="EC" id="1.6.5.11" evidence="9"/>
<dbReference type="InterPro" id="IPR019554">
    <property type="entry name" value="Soluble_ligand-bd"/>
</dbReference>
<dbReference type="PANTHER" id="PTHR43578:SF3">
    <property type="entry name" value="NADH-QUINONE OXIDOREDUCTASE SUBUNIT F"/>
    <property type="match status" value="1"/>
</dbReference>
<dbReference type="Pfam" id="PF10589">
    <property type="entry name" value="NADH_4Fe-4S"/>
    <property type="match status" value="1"/>
</dbReference>
<evidence type="ECO:0000259" key="6">
    <source>
        <dbReference type="Pfam" id="PF01512"/>
    </source>
</evidence>
<dbReference type="InterPro" id="IPR019575">
    <property type="entry name" value="Nuop51_4Fe4S-bd"/>
</dbReference>
<dbReference type="EMBL" id="NGAF01000001">
    <property type="protein sequence ID" value="OXR47822.1"/>
    <property type="molecule type" value="Genomic_DNA"/>
</dbReference>
<evidence type="ECO:0000256" key="5">
    <source>
        <dbReference type="ARBA" id="ARBA00023014"/>
    </source>
</evidence>
<keyword evidence="10" id="KW-1185">Reference proteome</keyword>
<organism evidence="9 10">
    <name type="scientific">Nocardia cerradoensis</name>
    <dbReference type="NCBI Taxonomy" id="85688"/>
    <lineage>
        <taxon>Bacteria</taxon>
        <taxon>Bacillati</taxon>
        <taxon>Actinomycetota</taxon>
        <taxon>Actinomycetes</taxon>
        <taxon>Mycobacteriales</taxon>
        <taxon>Nocardiaceae</taxon>
        <taxon>Nocardia</taxon>
    </lineage>
</organism>
<dbReference type="Pfam" id="PF10531">
    <property type="entry name" value="SLBB"/>
    <property type="match status" value="1"/>
</dbReference>
<feature type="domain" description="NADH-ubiquinone oxidoreductase 51kDa subunit iron-sulphur binding" evidence="8">
    <location>
        <begin position="332"/>
        <end position="406"/>
    </location>
</feature>
<evidence type="ECO:0000259" key="8">
    <source>
        <dbReference type="Pfam" id="PF10589"/>
    </source>
</evidence>
<name>A0A231HG21_9NOCA</name>
<dbReference type="InterPro" id="IPR011538">
    <property type="entry name" value="Nuo51_FMN-bd"/>
</dbReference>
<reference evidence="9 10" key="1">
    <citation type="submission" date="2017-07" db="EMBL/GenBank/DDBJ databases">
        <title>First draft Genome Sequence of Nocardia cerradoensis isolated from human infection.</title>
        <authorList>
            <person name="Carrasco G."/>
        </authorList>
    </citation>
    <scope>NUCLEOTIDE SEQUENCE [LARGE SCALE GENOMIC DNA]</scope>
    <source>
        <strain evidence="9 10">CNM20130759</strain>
    </source>
</reference>
<dbReference type="GO" id="GO:0051539">
    <property type="term" value="F:4 iron, 4 sulfur cluster binding"/>
    <property type="evidence" value="ECO:0007669"/>
    <property type="project" value="UniProtKB-KW"/>
</dbReference>
<accession>A0A231HG21</accession>
<dbReference type="PANTHER" id="PTHR43578">
    <property type="entry name" value="NADH-QUINONE OXIDOREDUCTASE SUBUNIT F"/>
    <property type="match status" value="1"/>
</dbReference>
<dbReference type="SUPFAM" id="SSF140490">
    <property type="entry name" value="Nqo1C-terminal domain-like"/>
    <property type="match status" value="1"/>
</dbReference>
<keyword evidence="2" id="KW-0004">4Fe-4S</keyword>
<dbReference type="Gene3D" id="3.10.20.600">
    <property type="match status" value="1"/>
</dbReference>
<dbReference type="Gene3D" id="1.20.1440.230">
    <property type="entry name" value="NADH-ubiquinone oxidoreductase 51kDa subunit, iron-sulphur binding domain"/>
    <property type="match status" value="1"/>
</dbReference>
<dbReference type="AlphaFoldDB" id="A0A231HG21"/>
<evidence type="ECO:0000259" key="7">
    <source>
        <dbReference type="Pfam" id="PF10531"/>
    </source>
</evidence>
<dbReference type="Gene3D" id="3.40.50.11540">
    <property type="entry name" value="NADH-ubiquinone oxidoreductase 51kDa subunit"/>
    <property type="match status" value="1"/>
</dbReference>
<comment type="caution">
    <text evidence="9">The sequence shown here is derived from an EMBL/GenBank/DDBJ whole genome shotgun (WGS) entry which is preliminary data.</text>
</comment>
<evidence type="ECO:0000313" key="10">
    <source>
        <dbReference type="Proteomes" id="UP000215506"/>
    </source>
</evidence>
<proteinExistence type="inferred from homology"/>
<dbReference type="InterPro" id="IPR037207">
    <property type="entry name" value="Nuop51_4Fe4S-bd_sf"/>
</dbReference>
<feature type="domain" description="Soluble ligand binding" evidence="7">
    <location>
        <begin position="247"/>
        <end position="278"/>
    </location>
</feature>
<evidence type="ECO:0000313" key="9">
    <source>
        <dbReference type="EMBL" id="OXR47822.1"/>
    </source>
</evidence>
<gene>
    <name evidence="9" type="primary">nqo1_1</name>
    <name evidence="9" type="ORF">B7C42_00947</name>
</gene>
<dbReference type="GO" id="GO:0046872">
    <property type="term" value="F:metal ion binding"/>
    <property type="evidence" value="ECO:0007669"/>
    <property type="project" value="UniProtKB-KW"/>
</dbReference>
<keyword evidence="9" id="KW-0560">Oxidoreductase</keyword>
<evidence type="ECO:0000256" key="4">
    <source>
        <dbReference type="ARBA" id="ARBA00023004"/>
    </source>
</evidence>
<keyword evidence="5" id="KW-0411">Iron-sulfur</keyword>
<keyword evidence="4" id="KW-0408">Iron</keyword>
<evidence type="ECO:0000256" key="1">
    <source>
        <dbReference type="ARBA" id="ARBA00007523"/>
    </source>
</evidence>
<dbReference type="RefSeq" id="WP_039779665.1">
    <property type="nucleotide sequence ID" value="NZ_JAAXOR010000001.1"/>
</dbReference>
<protein>
    <submittedName>
        <fullName evidence="9">NADH-quinone oxidoreductase chain 1</fullName>
        <ecNumber evidence="9">1.6.5.11</ecNumber>
    </submittedName>
</protein>
<feature type="domain" description="NADH-ubiquinone oxidoreductase 51kDa subunit FMN-binding" evidence="6">
    <location>
        <begin position="64"/>
        <end position="221"/>
    </location>
</feature>
<evidence type="ECO:0000256" key="3">
    <source>
        <dbReference type="ARBA" id="ARBA00022723"/>
    </source>
</evidence>
<dbReference type="Proteomes" id="UP000215506">
    <property type="component" value="Unassembled WGS sequence"/>
</dbReference>
<keyword evidence="3" id="KW-0479">Metal-binding</keyword>
<sequence>MTTAIRSALHLAPALDIPARVAGDLPGRLVVPGVESPGWGLADERELGFFGAPVESADFLAELARSGLRGRGGAGFPAHRKWSAVAASSDSVVVANGHEGESASSKDAWLLTRRPYLVLDGLLTAAVVTGSAEAVVYASEPAVLASVRAAVAEVVAAGLVPPGVVLRVHEAPTGYVAGEESAVVASINGRPAKPVSKPPRPFEVGVRGLPTLVSNVETFAHAAWIRRYGAAEFAGAGTAASRGTALFTVTGRVAAPGVYEMPLGATVSDLVAAAGGGAVPMTGALLGGWFNGISLGDVGALSCCYDAMRAAGTGLGCGAITVLGPDDDPVALAAELAVWFQNESALQCGSCFTGTKAIARAYRQILRGEDAARHMTDLTRWGADLPGRGVCGLIDGAAALARSGVEELARRDARKER</sequence>
<dbReference type="GO" id="GO:0016491">
    <property type="term" value="F:oxidoreductase activity"/>
    <property type="evidence" value="ECO:0007669"/>
    <property type="project" value="UniProtKB-KW"/>
</dbReference>
<dbReference type="Pfam" id="PF01512">
    <property type="entry name" value="Complex1_51K"/>
    <property type="match status" value="1"/>
</dbReference>
<dbReference type="InterPro" id="IPR037225">
    <property type="entry name" value="Nuo51_FMN-bd_sf"/>
</dbReference>
<dbReference type="SUPFAM" id="SSF142984">
    <property type="entry name" value="Nqo1 middle domain-like"/>
    <property type="match status" value="1"/>
</dbReference>
<evidence type="ECO:0000256" key="2">
    <source>
        <dbReference type="ARBA" id="ARBA00022485"/>
    </source>
</evidence>
<comment type="similarity">
    <text evidence="1">Belongs to the complex I 51 kDa subunit family.</text>
</comment>